<keyword evidence="9" id="KW-1185">Reference proteome</keyword>
<feature type="transmembrane region" description="Helical" evidence="6">
    <location>
        <begin position="66"/>
        <end position="84"/>
    </location>
</feature>
<feature type="transmembrane region" description="Helical" evidence="6">
    <location>
        <begin position="6"/>
        <end position="24"/>
    </location>
</feature>
<reference evidence="8" key="1">
    <citation type="submission" date="2023-05" db="EMBL/GenBank/DDBJ databases">
        <authorList>
            <person name="Stuckert A."/>
        </authorList>
    </citation>
    <scope>NUCLEOTIDE SEQUENCE</scope>
</reference>
<dbReference type="PANTHER" id="PTHR22776">
    <property type="entry name" value="MARVEL-CONTAINING POTENTIAL LIPID RAFT-ASSOCIATED PROTEIN"/>
    <property type="match status" value="1"/>
</dbReference>
<protein>
    <recommendedName>
        <fullName evidence="7">MARVEL domain-containing protein</fullName>
    </recommendedName>
</protein>
<accession>A0ABN9AJR4</accession>
<evidence type="ECO:0000313" key="9">
    <source>
        <dbReference type="Proteomes" id="UP001162483"/>
    </source>
</evidence>
<comment type="subcellular location">
    <subcellularLocation>
        <location evidence="1">Membrane</location>
        <topology evidence="1">Multi-pass membrane protein</topology>
    </subcellularLocation>
</comment>
<evidence type="ECO:0000256" key="2">
    <source>
        <dbReference type="ARBA" id="ARBA00022692"/>
    </source>
</evidence>
<feature type="domain" description="MARVEL" evidence="7">
    <location>
        <begin position="1"/>
        <end position="95"/>
    </location>
</feature>
<name>A0ABN9AJR4_9NEOB</name>
<sequence length="139" mass="15948">MFVAVFYWVLTVFLLIIYITRAYTRIPKVPWTLVSLCFYGSAFVLYLIAAVVDATSITKEIVDHNYNSWTASAVSGFFCFFSLCRIKFCLHKMKGDGSNFCMWGSIPSEFHPCQFLLNHLSTGHFYPLHAQANFQFSVL</sequence>
<evidence type="ECO:0000256" key="4">
    <source>
        <dbReference type="ARBA" id="ARBA00023136"/>
    </source>
</evidence>
<dbReference type="PANTHER" id="PTHR22776:SF10">
    <property type="entry name" value="CKLF-LIKE MARVEL TRANSMEMBRANE DOMAIN-CONTAINING PROTEIN 8"/>
    <property type="match status" value="1"/>
</dbReference>
<evidence type="ECO:0000256" key="1">
    <source>
        <dbReference type="ARBA" id="ARBA00004141"/>
    </source>
</evidence>
<dbReference type="EMBL" id="CATNWA010000302">
    <property type="protein sequence ID" value="CAI9536133.1"/>
    <property type="molecule type" value="Genomic_DNA"/>
</dbReference>
<evidence type="ECO:0000313" key="8">
    <source>
        <dbReference type="EMBL" id="CAI9536133.1"/>
    </source>
</evidence>
<evidence type="ECO:0000256" key="5">
    <source>
        <dbReference type="PROSITE-ProRule" id="PRU00581"/>
    </source>
</evidence>
<organism evidence="8 9">
    <name type="scientific">Staurois parvus</name>
    <dbReference type="NCBI Taxonomy" id="386267"/>
    <lineage>
        <taxon>Eukaryota</taxon>
        <taxon>Metazoa</taxon>
        <taxon>Chordata</taxon>
        <taxon>Craniata</taxon>
        <taxon>Vertebrata</taxon>
        <taxon>Euteleostomi</taxon>
        <taxon>Amphibia</taxon>
        <taxon>Batrachia</taxon>
        <taxon>Anura</taxon>
        <taxon>Neobatrachia</taxon>
        <taxon>Ranoidea</taxon>
        <taxon>Ranidae</taxon>
        <taxon>Staurois</taxon>
    </lineage>
</organism>
<gene>
    <name evidence="8" type="ORF">SPARVUS_LOCUS985465</name>
</gene>
<comment type="caution">
    <text evidence="8">The sequence shown here is derived from an EMBL/GenBank/DDBJ whole genome shotgun (WGS) entry which is preliminary data.</text>
</comment>
<feature type="transmembrane region" description="Helical" evidence="6">
    <location>
        <begin position="31"/>
        <end position="54"/>
    </location>
</feature>
<evidence type="ECO:0000259" key="7">
    <source>
        <dbReference type="PROSITE" id="PS51225"/>
    </source>
</evidence>
<proteinExistence type="predicted"/>
<dbReference type="PROSITE" id="PS51225">
    <property type="entry name" value="MARVEL"/>
    <property type="match status" value="1"/>
</dbReference>
<keyword evidence="2 5" id="KW-0812">Transmembrane</keyword>
<evidence type="ECO:0000256" key="6">
    <source>
        <dbReference type="SAM" id="Phobius"/>
    </source>
</evidence>
<evidence type="ECO:0000256" key="3">
    <source>
        <dbReference type="ARBA" id="ARBA00022989"/>
    </source>
</evidence>
<dbReference type="InterPro" id="IPR050578">
    <property type="entry name" value="MARVEL-CKLF_proteins"/>
</dbReference>
<dbReference type="Pfam" id="PF01284">
    <property type="entry name" value="MARVEL"/>
    <property type="match status" value="1"/>
</dbReference>
<dbReference type="InterPro" id="IPR008253">
    <property type="entry name" value="Marvel"/>
</dbReference>
<keyword evidence="4 5" id="KW-0472">Membrane</keyword>
<keyword evidence="3 6" id="KW-1133">Transmembrane helix</keyword>
<dbReference type="Proteomes" id="UP001162483">
    <property type="component" value="Unassembled WGS sequence"/>
</dbReference>